<feature type="region of interest" description="Disordered" evidence="1">
    <location>
        <begin position="71"/>
        <end position="114"/>
    </location>
</feature>
<evidence type="ECO:0000256" key="1">
    <source>
        <dbReference type="SAM" id="MobiDB-lite"/>
    </source>
</evidence>
<feature type="compositionally biased region" description="Acidic residues" evidence="1">
    <location>
        <begin position="86"/>
        <end position="104"/>
    </location>
</feature>
<dbReference type="AlphaFoldDB" id="A0A1Q9E5L4"/>
<evidence type="ECO:0000313" key="3">
    <source>
        <dbReference type="Proteomes" id="UP000186817"/>
    </source>
</evidence>
<comment type="caution">
    <text evidence="2">The sequence shown here is derived from an EMBL/GenBank/DDBJ whole genome shotgun (WGS) entry which is preliminary data.</text>
</comment>
<dbReference type="EMBL" id="LSRX01000256">
    <property type="protein sequence ID" value="OLQ02716.1"/>
    <property type="molecule type" value="Genomic_DNA"/>
</dbReference>
<name>A0A1Q9E5L4_SYMMI</name>
<feature type="compositionally biased region" description="Gly residues" evidence="1">
    <location>
        <begin position="105"/>
        <end position="114"/>
    </location>
</feature>
<keyword evidence="3" id="KW-1185">Reference proteome</keyword>
<dbReference type="Proteomes" id="UP000186817">
    <property type="component" value="Unassembled WGS sequence"/>
</dbReference>
<evidence type="ECO:0000313" key="2">
    <source>
        <dbReference type="EMBL" id="OLQ02716.1"/>
    </source>
</evidence>
<proteinExistence type="predicted"/>
<gene>
    <name evidence="2" type="ORF">AK812_SmicGene14392</name>
</gene>
<protein>
    <submittedName>
        <fullName evidence="2">Uncharacterized protein</fullName>
    </submittedName>
</protein>
<organism evidence="2 3">
    <name type="scientific">Symbiodinium microadriaticum</name>
    <name type="common">Dinoflagellate</name>
    <name type="synonym">Zooxanthella microadriatica</name>
    <dbReference type="NCBI Taxonomy" id="2951"/>
    <lineage>
        <taxon>Eukaryota</taxon>
        <taxon>Sar</taxon>
        <taxon>Alveolata</taxon>
        <taxon>Dinophyceae</taxon>
        <taxon>Suessiales</taxon>
        <taxon>Symbiodiniaceae</taxon>
        <taxon>Symbiodinium</taxon>
    </lineage>
</organism>
<reference evidence="2 3" key="1">
    <citation type="submission" date="2016-02" db="EMBL/GenBank/DDBJ databases">
        <title>Genome analysis of coral dinoflagellate symbionts highlights evolutionary adaptations to a symbiotic lifestyle.</title>
        <authorList>
            <person name="Aranda M."/>
            <person name="Li Y."/>
            <person name="Liew Y.J."/>
            <person name="Baumgarten S."/>
            <person name="Simakov O."/>
            <person name="Wilson M."/>
            <person name="Piel J."/>
            <person name="Ashoor H."/>
            <person name="Bougouffa S."/>
            <person name="Bajic V.B."/>
            <person name="Ryu T."/>
            <person name="Ravasi T."/>
            <person name="Bayer T."/>
            <person name="Micklem G."/>
            <person name="Kim H."/>
            <person name="Bhak J."/>
            <person name="Lajeunesse T.C."/>
            <person name="Voolstra C.R."/>
        </authorList>
    </citation>
    <scope>NUCLEOTIDE SEQUENCE [LARGE SCALE GENOMIC DNA]</scope>
    <source>
        <strain evidence="2 3">CCMP2467</strain>
    </source>
</reference>
<accession>A0A1Q9E5L4</accession>
<sequence>MGCSCGAVEGAGHLPTFSHPPYTDAQLKLKSNEKGEINLQGQDEECSSQPFEALLAKRRSEKREFVCFTGPGREPRNYAKWGDGDGHDEDDDGDDDDVDVDGDDAGNGHGDGSV</sequence>
<dbReference type="OrthoDB" id="422568at2759"/>
<feature type="compositionally biased region" description="Basic and acidic residues" evidence="1">
    <location>
        <begin position="73"/>
        <end position="85"/>
    </location>
</feature>